<reference evidence="2 3" key="1">
    <citation type="submission" date="2017-02" db="EMBL/GenBank/DDBJ databases">
        <title>Whole genome sequencing of Metallibacterium scheffleri DSM 24874 (T).</title>
        <authorList>
            <person name="Kumar S."/>
            <person name="Patil P."/>
            <person name="Patil P.B."/>
        </authorList>
    </citation>
    <scope>NUCLEOTIDE SEQUENCE [LARGE SCALE GENOMIC DNA]</scope>
    <source>
        <strain evidence="2 3">DSM 24874</strain>
    </source>
</reference>
<feature type="transmembrane region" description="Helical" evidence="1">
    <location>
        <begin position="21"/>
        <end position="40"/>
    </location>
</feature>
<keyword evidence="1" id="KW-0812">Transmembrane</keyword>
<dbReference type="Proteomes" id="UP000307749">
    <property type="component" value="Unassembled WGS sequence"/>
</dbReference>
<proteinExistence type="predicted"/>
<keyword evidence="1" id="KW-0472">Membrane</keyword>
<accession>A0A4S3KNF4</accession>
<protein>
    <submittedName>
        <fullName evidence="2">Uncharacterized protein</fullName>
    </submittedName>
</protein>
<dbReference type="EMBL" id="MWQO01000028">
    <property type="protein sequence ID" value="THD10389.1"/>
    <property type="molecule type" value="Genomic_DNA"/>
</dbReference>
<gene>
    <name evidence="2" type="ORF">B1806_08455</name>
</gene>
<feature type="transmembrane region" description="Helical" evidence="1">
    <location>
        <begin position="46"/>
        <end position="65"/>
    </location>
</feature>
<name>A0A4S3KNF4_9GAMM</name>
<comment type="caution">
    <text evidence="2">The sequence shown here is derived from an EMBL/GenBank/DDBJ whole genome shotgun (WGS) entry which is preliminary data.</text>
</comment>
<organism evidence="2 3">
    <name type="scientific">Metallibacterium scheffleri</name>
    <dbReference type="NCBI Taxonomy" id="993689"/>
    <lineage>
        <taxon>Bacteria</taxon>
        <taxon>Pseudomonadati</taxon>
        <taxon>Pseudomonadota</taxon>
        <taxon>Gammaproteobacteria</taxon>
        <taxon>Lysobacterales</taxon>
        <taxon>Rhodanobacteraceae</taxon>
        <taxon>Metallibacterium</taxon>
    </lineage>
</organism>
<evidence type="ECO:0000256" key="1">
    <source>
        <dbReference type="SAM" id="Phobius"/>
    </source>
</evidence>
<evidence type="ECO:0000313" key="3">
    <source>
        <dbReference type="Proteomes" id="UP000307749"/>
    </source>
</evidence>
<keyword evidence="3" id="KW-1185">Reference proteome</keyword>
<sequence length="93" mass="10045">MALGKQGMPTPTIAIDSVLQLYVLNVATSTVAMWLAAWLTALHATLFQIGMAMLGAALAGLLPGFSGWQFCRSRRCSGCCVISPKHRWMRTSC</sequence>
<evidence type="ECO:0000313" key="2">
    <source>
        <dbReference type="EMBL" id="THD10389.1"/>
    </source>
</evidence>
<keyword evidence="1" id="KW-1133">Transmembrane helix</keyword>
<dbReference type="AlphaFoldDB" id="A0A4S3KNF4"/>
<dbReference type="STRING" id="993689.GCA_002077135_01910"/>